<dbReference type="Proteomes" id="UP000319257">
    <property type="component" value="Unassembled WGS sequence"/>
</dbReference>
<dbReference type="GeneID" id="41976506"/>
<name>A0A507AZQ7_9PEZI</name>
<evidence type="ECO:0000256" key="1">
    <source>
        <dbReference type="SAM" id="MobiDB-lite"/>
    </source>
</evidence>
<feature type="region of interest" description="Disordered" evidence="1">
    <location>
        <begin position="160"/>
        <end position="201"/>
    </location>
</feature>
<comment type="caution">
    <text evidence="2">The sequence shown here is derived from an EMBL/GenBank/DDBJ whole genome shotgun (WGS) entry which is preliminary data.</text>
</comment>
<sequence length="201" mass="22249">MAATDEHAYIQPLTDIFKAISEQASKRMGGIQSSIPVEVKLASPFGQLAELARAYYPGVLELAVECARQALQPEVLSRSSETSGISTILEYIQKDHMLDLDIIVQLLIRTGRQLDIGVSRLWNEAREGQLGDPQRALALLCNISEVAGIAVPDRFVKGKQKLAPDNAEQEKPQYDKEERLSREPMMTPAGAALLSERKIRH</sequence>
<dbReference type="InParanoid" id="A0A507AZQ7"/>
<dbReference type="EMBL" id="SKBQ01000063">
    <property type="protein sequence ID" value="TPX09720.1"/>
    <property type="molecule type" value="Genomic_DNA"/>
</dbReference>
<feature type="compositionally biased region" description="Basic and acidic residues" evidence="1">
    <location>
        <begin position="168"/>
        <end position="182"/>
    </location>
</feature>
<evidence type="ECO:0000313" key="3">
    <source>
        <dbReference type="Proteomes" id="UP000319257"/>
    </source>
</evidence>
<dbReference type="OrthoDB" id="4590278at2759"/>
<dbReference type="AlphaFoldDB" id="A0A507AZQ7"/>
<gene>
    <name evidence="2" type="ORF">E0L32_009059</name>
</gene>
<proteinExistence type="predicted"/>
<dbReference type="RefSeq" id="XP_030991431.1">
    <property type="nucleotide sequence ID" value="XM_031143983.1"/>
</dbReference>
<protein>
    <submittedName>
        <fullName evidence="2">Uncharacterized protein</fullName>
    </submittedName>
</protein>
<reference evidence="2 3" key="1">
    <citation type="submission" date="2019-06" db="EMBL/GenBank/DDBJ databases">
        <title>Draft genome sequence of the filamentous fungus Phialemoniopsis curvata isolated from diesel fuel.</title>
        <authorList>
            <person name="Varaljay V.A."/>
            <person name="Lyon W.J."/>
            <person name="Crouch A.L."/>
            <person name="Drake C.E."/>
            <person name="Hollomon J.M."/>
            <person name="Nadeau L.J."/>
            <person name="Nunn H.S."/>
            <person name="Stevenson B.S."/>
            <person name="Bojanowski C.L."/>
            <person name="Crookes-Goodson W.J."/>
        </authorList>
    </citation>
    <scope>NUCLEOTIDE SEQUENCE [LARGE SCALE GENOMIC DNA]</scope>
    <source>
        <strain evidence="2 3">D216</strain>
    </source>
</reference>
<evidence type="ECO:0000313" key="2">
    <source>
        <dbReference type="EMBL" id="TPX09720.1"/>
    </source>
</evidence>
<keyword evidence="3" id="KW-1185">Reference proteome</keyword>
<organism evidence="2 3">
    <name type="scientific">Thyridium curvatum</name>
    <dbReference type="NCBI Taxonomy" id="1093900"/>
    <lineage>
        <taxon>Eukaryota</taxon>
        <taxon>Fungi</taxon>
        <taxon>Dikarya</taxon>
        <taxon>Ascomycota</taxon>
        <taxon>Pezizomycotina</taxon>
        <taxon>Sordariomycetes</taxon>
        <taxon>Sordariomycetidae</taxon>
        <taxon>Thyridiales</taxon>
        <taxon>Thyridiaceae</taxon>
        <taxon>Thyridium</taxon>
    </lineage>
</organism>
<accession>A0A507AZQ7</accession>